<proteinExistence type="predicted"/>
<evidence type="ECO:0008006" key="4">
    <source>
        <dbReference type="Google" id="ProtNLM"/>
    </source>
</evidence>
<keyword evidence="3" id="KW-1185">Reference proteome</keyword>
<sequence length="58" mass="6316">MTDVAMTQQHVLQRDTAAVVLLGRLFDVIGRRVMISFTYAISGVLLAVSGYAFQQAAD</sequence>
<dbReference type="EMBL" id="CP077079">
    <property type="protein sequence ID" value="QXH70135.1"/>
    <property type="molecule type" value="Genomic_DNA"/>
</dbReference>
<name>A0ABX8P8T5_9PSED</name>
<dbReference type="Proteomes" id="UP000886848">
    <property type="component" value="Chromosome"/>
</dbReference>
<organism evidence="2 3">
    <name type="scientific">Pseudomonas asgharzadehiana</name>
    <dbReference type="NCBI Taxonomy" id="2842349"/>
    <lineage>
        <taxon>Bacteria</taxon>
        <taxon>Pseudomonadati</taxon>
        <taxon>Pseudomonadota</taxon>
        <taxon>Gammaproteobacteria</taxon>
        <taxon>Pseudomonadales</taxon>
        <taxon>Pseudomonadaceae</taxon>
        <taxon>Pseudomonas</taxon>
    </lineage>
</organism>
<gene>
    <name evidence="2" type="ORF">KSS96_19515</name>
</gene>
<keyword evidence="1" id="KW-0472">Membrane</keyword>
<feature type="transmembrane region" description="Helical" evidence="1">
    <location>
        <begin position="33"/>
        <end position="53"/>
    </location>
</feature>
<evidence type="ECO:0000313" key="2">
    <source>
        <dbReference type="EMBL" id="QXH70135.1"/>
    </source>
</evidence>
<evidence type="ECO:0000256" key="1">
    <source>
        <dbReference type="SAM" id="Phobius"/>
    </source>
</evidence>
<protein>
    <recommendedName>
        <fullName evidence="4">MFS transporter</fullName>
    </recommendedName>
</protein>
<accession>A0ABX8P8T5</accession>
<keyword evidence="1" id="KW-0812">Transmembrane</keyword>
<reference evidence="2" key="1">
    <citation type="journal article" date="2021" name="Microorganisms">
        <title>The Ever-Expanding Pseudomonas Genus: Description of 43 New Species and Partition of the Pseudomonas putida Group.</title>
        <authorList>
            <person name="Girard L."/>
            <person name="Lood C."/>
            <person name="Hofte M."/>
            <person name="Vandamme P."/>
            <person name="Rokni-Zadeh H."/>
            <person name="van Noort V."/>
            <person name="Lavigne R."/>
            <person name="De Mot R."/>
        </authorList>
    </citation>
    <scope>NUCLEOTIDE SEQUENCE</scope>
    <source>
        <strain evidence="2">SWRI132</strain>
    </source>
</reference>
<evidence type="ECO:0000313" key="3">
    <source>
        <dbReference type="Proteomes" id="UP000886848"/>
    </source>
</evidence>
<keyword evidence="1" id="KW-1133">Transmembrane helix</keyword>
<dbReference type="RefSeq" id="WP_017527796.1">
    <property type="nucleotide sequence ID" value="NZ_CP077079.1"/>
</dbReference>